<gene>
    <name evidence="2" type="ORF">J2Y00_002010</name>
</gene>
<proteinExistence type="predicted"/>
<reference evidence="2" key="1">
    <citation type="submission" date="2023-07" db="EMBL/GenBank/DDBJ databases">
        <title>Sorghum-associated microbial communities from plants grown in Nebraska, USA.</title>
        <authorList>
            <person name="Schachtman D."/>
        </authorList>
    </citation>
    <scope>NUCLEOTIDE SEQUENCE</scope>
    <source>
        <strain evidence="2">BE330</strain>
    </source>
</reference>
<name>A0AAE3XDE7_9DEIO</name>
<dbReference type="SUPFAM" id="SSF53098">
    <property type="entry name" value="Ribonuclease H-like"/>
    <property type="match status" value="1"/>
</dbReference>
<dbReference type="Proteomes" id="UP001185331">
    <property type="component" value="Unassembled WGS sequence"/>
</dbReference>
<organism evidence="2 3">
    <name type="scientific">Deinococcus soli</name>
    <name type="common">ex Cha et al. 2016</name>
    <dbReference type="NCBI Taxonomy" id="1309411"/>
    <lineage>
        <taxon>Bacteria</taxon>
        <taxon>Thermotogati</taxon>
        <taxon>Deinococcota</taxon>
        <taxon>Deinococci</taxon>
        <taxon>Deinococcales</taxon>
        <taxon>Deinococcaceae</taxon>
        <taxon>Deinococcus</taxon>
    </lineage>
</organism>
<dbReference type="InterPro" id="IPR036397">
    <property type="entry name" value="RNaseH_sf"/>
</dbReference>
<evidence type="ECO:0000313" key="3">
    <source>
        <dbReference type="Proteomes" id="UP001185331"/>
    </source>
</evidence>
<accession>A0AAE3XDE7</accession>
<dbReference type="RefSeq" id="WP_309854941.1">
    <property type="nucleotide sequence ID" value="NZ_JAVDQJ010000005.1"/>
</dbReference>
<evidence type="ECO:0000259" key="1">
    <source>
        <dbReference type="PROSITE" id="PS50879"/>
    </source>
</evidence>
<dbReference type="GO" id="GO:0004523">
    <property type="term" value="F:RNA-DNA hybrid ribonuclease activity"/>
    <property type="evidence" value="ECO:0007669"/>
    <property type="project" value="InterPro"/>
</dbReference>
<dbReference type="InterPro" id="IPR012337">
    <property type="entry name" value="RNaseH-like_sf"/>
</dbReference>
<feature type="domain" description="RNase H type-1" evidence="1">
    <location>
        <begin position="1"/>
        <end position="132"/>
    </location>
</feature>
<dbReference type="InterPro" id="IPR002156">
    <property type="entry name" value="RNaseH_domain"/>
</dbReference>
<dbReference type="EMBL" id="JAVDQK010000004">
    <property type="protein sequence ID" value="MDR6218447.1"/>
    <property type="molecule type" value="Genomic_DNA"/>
</dbReference>
<comment type="caution">
    <text evidence="2">The sequence shown here is derived from an EMBL/GenBank/DDBJ whole genome shotgun (WGS) entry which is preliminary data.</text>
</comment>
<dbReference type="GO" id="GO:0003676">
    <property type="term" value="F:nucleic acid binding"/>
    <property type="evidence" value="ECO:0007669"/>
    <property type="project" value="InterPro"/>
</dbReference>
<dbReference type="Pfam" id="PF00075">
    <property type="entry name" value="RNase_H"/>
    <property type="match status" value="1"/>
</dbReference>
<dbReference type="AlphaFoldDB" id="A0AAE3XDE7"/>
<evidence type="ECO:0000313" key="2">
    <source>
        <dbReference type="EMBL" id="MDR6218447.1"/>
    </source>
</evidence>
<sequence>MDMIIYTDGSWDPSTKHGGWGLRVLRGLDVAWEDSGHAHDTGINLMELTAFIEGLKICESGSPVTFATDSRNLIHWLDGSFQTRDPRVRDLVVQARHLIHSRNLNVSYRKVAAHTGVEHNEAVDRLARAAMNRAKGLTVSPPLPALTAPAERTPTFTVHLTVHAANGKARFTAEGTRDGAPYHAEEHLSGDAIDADLAALLHVARAVRPQEQVHVTTRSDNLVKWYSGEYSMKAPRVRDAFSEVRRLVSPGTLTVTR</sequence>
<protein>
    <submittedName>
        <fullName evidence="2">Ribonuclease HI</fullName>
    </submittedName>
</protein>
<dbReference type="Gene3D" id="3.30.420.10">
    <property type="entry name" value="Ribonuclease H-like superfamily/Ribonuclease H"/>
    <property type="match status" value="1"/>
</dbReference>
<dbReference type="PROSITE" id="PS50879">
    <property type="entry name" value="RNASE_H_1"/>
    <property type="match status" value="1"/>
</dbReference>